<reference evidence="2 3" key="1">
    <citation type="submission" date="2015-09" db="EMBL/GenBank/DDBJ databases">
        <authorList>
            <consortium name="Pathogen Informatics"/>
        </authorList>
    </citation>
    <scope>NUCLEOTIDE SEQUENCE [LARGE SCALE GENOMIC DNA]</scope>
    <source>
        <strain evidence="2 3">2789STDY5608625</strain>
    </source>
</reference>
<feature type="domain" description="AB hydrolase-1" evidence="1">
    <location>
        <begin position="18"/>
        <end position="245"/>
    </location>
</feature>
<sequence>MSTQHVNGMAVEIDGEGPALLCIHGLGGSSNTWTPVMGAFDGFRVIRPDLPGSARSPLGEKRLSIATYVDALVGLLDALDIDVAHVAAHSLGTVVAQHLAVAHPGRVKSLALFGPLAAPPDAGRPGIRARAELARGGDAAMQEIADAIVKGATSAQTKQDQPAVLALVRESVMRQAPQGYAQSCEALADAQPAAVETIGAPALLVTGDQDGVAPPGNVEALAARMAGSRRIVLDGCGHWTTYEKPQACIEALREFHAALR</sequence>
<dbReference type="PANTHER" id="PTHR43798:SF33">
    <property type="entry name" value="HYDROLASE, PUTATIVE (AFU_ORTHOLOGUE AFUA_2G14860)-RELATED"/>
    <property type="match status" value="1"/>
</dbReference>
<protein>
    <submittedName>
        <fullName evidence="2">3-oxoadipate enol-lactonase 2</fullName>
        <ecNumber evidence="2">3.1.1.24</ecNumber>
    </submittedName>
</protein>
<comment type="caution">
    <text evidence="2">The sequence shown here is derived from an EMBL/GenBank/DDBJ whole genome shotgun (WGS) entry which is preliminary data.</text>
</comment>
<dbReference type="InterPro" id="IPR029058">
    <property type="entry name" value="AB_hydrolase_fold"/>
</dbReference>
<evidence type="ECO:0000313" key="3">
    <source>
        <dbReference type="Proteomes" id="UP000044098"/>
    </source>
</evidence>
<dbReference type="PANTHER" id="PTHR43798">
    <property type="entry name" value="MONOACYLGLYCEROL LIPASE"/>
    <property type="match status" value="1"/>
</dbReference>
<dbReference type="PRINTS" id="PR00412">
    <property type="entry name" value="EPOXHYDRLASE"/>
</dbReference>
<dbReference type="GO" id="GO:0047570">
    <property type="term" value="F:3-oxoadipate enol-lactonase activity"/>
    <property type="evidence" value="ECO:0007669"/>
    <property type="project" value="UniProtKB-EC"/>
</dbReference>
<evidence type="ECO:0000259" key="1">
    <source>
        <dbReference type="Pfam" id="PF00561"/>
    </source>
</evidence>
<dbReference type="Gene3D" id="3.40.50.1820">
    <property type="entry name" value="alpha/beta hydrolase"/>
    <property type="match status" value="1"/>
</dbReference>
<dbReference type="InterPro" id="IPR000073">
    <property type="entry name" value="AB_hydrolase_1"/>
</dbReference>
<organism evidence="2 3">
    <name type="scientific">Achromobacter aegrifaciens</name>
    <dbReference type="NCBI Taxonomy" id="1287736"/>
    <lineage>
        <taxon>Bacteria</taxon>
        <taxon>Pseudomonadati</taxon>
        <taxon>Pseudomonadota</taxon>
        <taxon>Betaproteobacteria</taxon>
        <taxon>Burkholderiales</taxon>
        <taxon>Alcaligenaceae</taxon>
        <taxon>Achromobacter</taxon>
    </lineage>
</organism>
<dbReference type="RefSeq" id="WP_054452758.1">
    <property type="nucleotide sequence ID" value="NZ_CYTK01000003.1"/>
</dbReference>
<dbReference type="Proteomes" id="UP000044098">
    <property type="component" value="Unassembled WGS sequence"/>
</dbReference>
<gene>
    <name evidence="2" type="primary">catD_2</name>
    <name evidence="2" type="ORF">ERS370000_02046</name>
</gene>
<dbReference type="InterPro" id="IPR000639">
    <property type="entry name" value="Epox_hydrolase-like"/>
</dbReference>
<dbReference type="AlphaFoldDB" id="A0AAD2KJQ0"/>
<dbReference type="PRINTS" id="PR00111">
    <property type="entry name" value="ABHYDROLASE"/>
</dbReference>
<name>A0AAD2KJQ0_ACHAE</name>
<evidence type="ECO:0000313" key="2">
    <source>
        <dbReference type="EMBL" id="CUI91555.1"/>
    </source>
</evidence>
<proteinExistence type="predicted"/>
<accession>A0AAD2KJQ0</accession>
<dbReference type="SUPFAM" id="SSF53474">
    <property type="entry name" value="alpha/beta-Hydrolases"/>
    <property type="match status" value="1"/>
</dbReference>
<dbReference type="GO" id="GO:0016020">
    <property type="term" value="C:membrane"/>
    <property type="evidence" value="ECO:0007669"/>
    <property type="project" value="TreeGrafter"/>
</dbReference>
<dbReference type="InterPro" id="IPR050266">
    <property type="entry name" value="AB_hydrolase_sf"/>
</dbReference>
<dbReference type="EC" id="3.1.1.24" evidence="2"/>
<dbReference type="Pfam" id="PF00561">
    <property type="entry name" value="Abhydrolase_1"/>
    <property type="match status" value="1"/>
</dbReference>
<keyword evidence="2" id="KW-0378">Hydrolase</keyword>
<dbReference type="EMBL" id="CYTK01000003">
    <property type="protein sequence ID" value="CUI91555.1"/>
    <property type="molecule type" value="Genomic_DNA"/>
</dbReference>